<protein>
    <recommendedName>
        <fullName evidence="3">Nucleotidyl transferase AbiEii toxin, Type IV TA system</fullName>
    </recommendedName>
</protein>
<name>A0A7Y9IAU9_9ACTN</name>
<evidence type="ECO:0000313" key="2">
    <source>
        <dbReference type="Proteomes" id="UP000569914"/>
    </source>
</evidence>
<dbReference type="EMBL" id="JACCBU010000001">
    <property type="protein sequence ID" value="NYE73526.1"/>
    <property type="molecule type" value="Genomic_DNA"/>
</dbReference>
<dbReference type="RefSeq" id="WP_179755079.1">
    <property type="nucleotide sequence ID" value="NZ_JACCBU010000001.1"/>
</dbReference>
<accession>A0A7Y9IAU9</accession>
<dbReference type="Pfam" id="PF08843">
    <property type="entry name" value="AbiEii"/>
    <property type="match status" value="1"/>
</dbReference>
<sequence>MSSKGDQPATVSDGFQYSTATAFHRALLDRFKAIAKSDPRYSVNQLQRHFAYDRVLARCFTAPDADLWVLKGAGALLSRLQHARHSRDLDLYYADSDHGVEHAAAALRAALDRDIGDRFNFSVSRIVPLLEEAKGCRVHLAAMLGRKEFSVFHVDVVVTTAMTLAAERAAPLTPVQIDGLVRPDYRVFPIVDHLADKLCAMVSTHVQQGRVNASSRVKDLVDIALIARSHRMAGVQLRRAIVTGFAFRGMTMPARFQVPDPVAWRAGYPKSAASAPAPVPSYEDAVDLATRLLDPVLAGRVEGTWEPEARQWRDAK</sequence>
<keyword evidence="2" id="KW-1185">Reference proteome</keyword>
<comment type="caution">
    <text evidence="1">The sequence shown here is derived from an EMBL/GenBank/DDBJ whole genome shotgun (WGS) entry which is preliminary data.</text>
</comment>
<dbReference type="AlphaFoldDB" id="A0A7Y9IAU9"/>
<dbReference type="Proteomes" id="UP000569914">
    <property type="component" value="Unassembled WGS sequence"/>
</dbReference>
<gene>
    <name evidence="1" type="ORF">BKA15_004855</name>
</gene>
<reference evidence="1 2" key="1">
    <citation type="submission" date="2020-07" db="EMBL/GenBank/DDBJ databases">
        <title>Sequencing the genomes of 1000 actinobacteria strains.</title>
        <authorList>
            <person name="Klenk H.-P."/>
        </authorList>
    </citation>
    <scope>NUCLEOTIDE SEQUENCE [LARGE SCALE GENOMIC DNA]</scope>
    <source>
        <strain evidence="1 2">DSM 22083</strain>
    </source>
</reference>
<dbReference type="InterPro" id="IPR014942">
    <property type="entry name" value="AbiEii"/>
</dbReference>
<proteinExistence type="predicted"/>
<evidence type="ECO:0000313" key="1">
    <source>
        <dbReference type="EMBL" id="NYE73526.1"/>
    </source>
</evidence>
<organism evidence="1 2">
    <name type="scientific">Microlunatus parietis</name>
    <dbReference type="NCBI Taxonomy" id="682979"/>
    <lineage>
        <taxon>Bacteria</taxon>
        <taxon>Bacillati</taxon>
        <taxon>Actinomycetota</taxon>
        <taxon>Actinomycetes</taxon>
        <taxon>Propionibacteriales</taxon>
        <taxon>Propionibacteriaceae</taxon>
        <taxon>Microlunatus</taxon>
    </lineage>
</organism>
<evidence type="ECO:0008006" key="3">
    <source>
        <dbReference type="Google" id="ProtNLM"/>
    </source>
</evidence>